<comment type="subcellular location">
    <subcellularLocation>
        <location evidence="1 6">Cell membrane</location>
        <topology evidence="1 6">Multi-pass membrane protein</topology>
    </subcellularLocation>
</comment>
<evidence type="ECO:0000256" key="1">
    <source>
        <dbReference type="ARBA" id="ARBA00004651"/>
    </source>
</evidence>
<dbReference type="InterPro" id="IPR032816">
    <property type="entry name" value="VTT_dom"/>
</dbReference>
<comment type="caution">
    <text evidence="6">Lacks conserved residue(s) required for the propagation of feature annotation.</text>
</comment>
<evidence type="ECO:0000256" key="4">
    <source>
        <dbReference type="ARBA" id="ARBA00022989"/>
    </source>
</evidence>
<dbReference type="PANTHER" id="PTHR12677">
    <property type="entry name" value="GOLGI APPARATUS MEMBRANE PROTEIN TVP38-RELATED"/>
    <property type="match status" value="1"/>
</dbReference>
<dbReference type="InterPro" id="IPR015414">
    <property type="entry name" value="TMEM64"/>
</dbReference>
<keyword evidence="5 6" id="KW-0472">Membrane</keyword>
<dbReference type="PANTHER" id="PTHR12677:SF59">
    <property type="entry name" value="GOLGI APPARATUS MEMBRANE PROTEIN TVP38-RELATED"/>
    <property type="match status" value="1"/>
</dbReference>
<keyword evidence="9" id="KW-1185">Reference proteome</keyword>
<feature type="transmembrane region" description="Helical" evidence="6">
    <location>
        <begin position="128"/>
        <end position="151"/>
    </location>
</feature>
<dbReference type="RefSeq" id="WP_200163265.1">
    <property type="nucleotide sequence ID" value="NZ_JAENIH010000012.1"/>
</dbReference>
<feature type="transmembrane region" description="Helical" evidence="6">
    <location>
        <begin position="20"/>
        <end position="45"/>
    </location>
</feature>
<dbReference type="GO" id="GO:0005886">
    <property type="term" value="C:plasma membrane"/>
    <property type="evidence" value="ECO:0007669"/>
    <property type="project" value="UniProtKB-SubCell"/>
</dbReference>
<protein>
    <recommendedName>
        <fullName evidence="6">TVP38/TMEM64 family membrane protein</fullName>
    </recommendedName>
</protein>
<dbReference type="Proteomes" id="UP000642829">
    <property type="component" value="Unassembled WGS sequence"/>
</dbReference>
<evidence type="ECO:0000256" key="3">
    <source>
        <dbReference type="ARBA" id="ARBA00022692"/>
    </source>
</evidence>
<feature type="transmembrane region" description="Helical" evidence="6">
    <location>
        <begin position="157"/>
        <end position="175"/>
    </location>
</feature>
<evidence type="ECO:0000313" key="9">
    <source>
        <dbReference type="Proteomes" id="UP000642829"/>
    </source>
</evidence>
<keyword evidence="2 6" id="KW-1003">Cell membrane</keyword>
<keyword evidence="3 6" id="KW-0812">Transmembrane</keyword>
<keyword evidence="4 6" id="KW-1133">Transmembrane helix</keyword>
<comment type="caution">
    <text evidence="8">The sequence shown here is derived from an EMBL/GenBank/DDBJ whole genome shotgun (WGS) entry which is preliminary data.</text>
</comment>
<evidence type="ECO:0000259" key="7">
    <source>
        <dbReference type="Pfam" id="PF09335"/>
    </source>
</evidence>
<name>A0A8J3DCT0_9BACT</name>
<dbReference type="EMBL" id="BMXG01000016">
    <property type="protein sequence ID" value="GHC06762.1"/>
    <property type="molecule type" value="Genomic_DNA"/>
</dbReference>
<evidence type="ECO:0000256" key="2">
    <source>
        <dbReference type="ARBA" id="ARBA00022475"/>
    </source>
</evidence>
<reference evidence="8" key="2">
    <citation type="submission" date="2020-09" db="EMBL/GenBank/DDBJ databases">
        <authorList>
            <person name="Sun Q."/>
            <person name="Kim S."/>
        </authorList>
    </citation>
    <scope>NUCLEOTIDE SEQUENCE</scope>
    <source>
        <strain evidence="8">KCTC 12870</strain>
    </source>
</reference>
<feature type="transmembrane region" description="Helical" evidence="6">
    <location>
        <begin position="51"/>
        <end position="69"/>
    </location>
</feature>
<dbReference type="Pfam" id="PF09335">
    <property type="entry name" value="VTT_dom"/>
    <property type="match status" value="1"/>
</dbReference>
<evidence type="ECO:0000256" key="5">
    <source>
        <dbReference type="ARBA" id="ARBA00023136"/>
    </source>
</evidence>
<dbReference type="AlphaFoldDB" id="A0A8J3DCT0"/>
<feature type="domain" description="VTT" evidence="7">
    <location>
        <begin position="32"/>
        <end position="133"/>
    </location>
</feature>
<gene>
    <name evidence="8" type="ORF">GCM10007047_24750</name>
</gene>
<evidence type="ECO:0000313" key="8">
    <source>
        <dbReference type="EMBL" id="GHC06762.1"/>
    </source>
</evidence>
<organism evidence="8 9">
    <name type="scientific">Cerasicoccus arenae</name>
    <dbReference type="NCBI Taxonomy" id="424488"/>
    <lineage>
        <taxon>Bacteria</taxon>
        <taxon>Pseudomonadati</taxon>
        <taxon>Verrucomicrobiota</taxon>
        <taxon>Opitutia</taxon>
        <taxon>Puniceicoccales</taxon>
        <taxon>Cerasicoccaceae</taxon>
        <taxon>Cerasicoccus</taxon>
    </lineage>
</organism>
<evidence type="ECO:0000256" key="6">
    <source>
        <dbReference type="RuleBase" id="RU366058"/>
    </source>
</evidence>
<sequence length="190" mass="21165">MHELLDSLIEILNQIDRIYLMPALGILPLFAFPASPLLMLIGYYYGPVYGMIVAMIGIAINDTLAYWVARSFLRGPLLRLLERRKIKVPAVPDEDEIRVIALLRITPGTPLFLQSYLLGLAKVSYWRYILVSVPIQALHAAGFVVFAGAIFEGSVGMIVFAVFLLIAIVIIFRMVHSHHKARAVASKTTT</sequence>
<comment type="similarity">
    <text evidence="6">Belongs to the TVP38/TMEM64 family.</text>
</comment>
<reference evidence="8" key="1">
    <citation type="journal article" date="2014" name="Int. J. Syst. Evol. Microbiol.">
        <title>Complete genome sequence of Corynebacterium casei LMG S-19264T (=DSM 44701T), isolated from a smear-ripened cheese.</title>
        <authorList>
            <consortium name="US DOE Joint Genome Institute (JGI-PGF)"/>
            <person name="Walter F."/>
            <person name="Albersmeier A."/>
            <person name="Kalinowski J."/>
            <person name="Ruckert C."/>
        </authorList>
    </citation>
    <scope>NUCLEOTIDE SEQUENCE</scope>
    <source>
        <strain evidence="8">KCTC 12870</strain>
    </source>
</reference>
<proteinExistence type="inferred from homology"/>
<accession>A0A8J3DCT0</accession>